<dbReference type="GO" id="GO:0046839">
    <property type="term" value="P:phospholipid dephosphorylation"/>
    <property type="evidence" value="ECO:0007669"/>
    <property type="project" value="TreeGrafter"/>
</dbReference>
<keyword evidence="4 6" id="KW-1133">Transmembrane helix</keyword>
<name>A0A6C0LTF9_9ZZZZ</name>
<comment type="subcellular location">
    <subcellularLocation>
        <location evidence="1">Membrane</location>
        <topology evidence="1">Multi-pass membrane protein</topology>
    </subcellularLocation>
</comment>
<dbReference type="GO" id="GO:0016020">
    <property type="term" value="C:membrane"/>
    <property type="evidence" value="ECO:0007669"/>
    <property type="project" value="UniProtKB-SubCell"/>
</dbReference>
<evidence type="ECO:0000256" key="6">
    <source>
        <dbReference type="SAM" id="Phobius"/>
    </source>
</evidence>
<evidence type="ECO:0000259" key="7">
    <source>
        <dbReference type="SMART" id="SM00014"/>
    </source>
</evidence>
<dbReference type="GO" id="GO:0006644">
    <property type="term" value="P:phospholipid metabolic process"/>
    <property type="evidence" value="ECO:0007669"/>
    <property type="project" value="InterPro"/>
</dbReference>
<evidence type="ECO:0000256" key="3">
    <source>
        <dbReference type="ARBA" id="ARBA00022692"/>
    </source>
</evidence>
<sequence length="236" mass="26687">MFLQCEYVMPMIYVIMMACIPLTFIINEEMVPYQTITINGETHLIKDFRYDHPLIEETVTTSLLAVINSFGTFVIIAVTWFGAYAELYKWKSAVHTLVAYGLAYMIQDFIVAFGKDYIGAFRPNFYDGCGWDNNLGICTVNFEKGRRSFPSGHSSSAAVVFVYLILSMNDIRTVLRAQNNVPIIIDKLLFLVTLLSAFVFLFVGASRIHDFWHHPPDVIVGFLIGGLSACACRYTL</sequence>
<dbReference type="PANTHER" id="PTHR10165:SF35">
    <property type="entry name" value="RE23632P"/>
    <property type="match status" value="1"/>
</dbReference>
<evidence type="ECO:0000256" key="1">
    <source>
        <dbReference type="ARBA" id="ARBA00004141"/>
    </source>
</evidence>
<dbReference type="InterPro" id="IPR000326">
    <property type="entry name" value="PAP2/HPO"/>
</dbReference>
<organism evidence="8">
    <name type="scientific">viral metagenome</name>
    <dbReference type="NCBI Taxonomy" id="1070528"/>
    <lineage>
        <taxon>unclassified sequences</taxon>
        <taxon>metagenomes</taxon>
        <taxon>organismal metagenomes</taxon>
    </lineage>
</organism>
<keyword evidence="3 6" id="KW-0812">Transmembrane</keyword>
<evidence type="ECO:0000256" key="5">
    <source>
        <dbReference type="ARBA" id="ARBA00023136"/>
    </source>
</evidence>
<dbReference type="SMART" id="SM00014">
    <property type="entry name" value="acidPPc"/>
    <property type="match status" value="1"/>
</dbReference>
<dbReference type="Pfam" id="PF01569">
    <property type="entry name" value="PAP2"/>
    <property type="match status" value="1"/>
</dbReference>
<feature type="transmembrane region" description="Helical" evidence="6">
    <location>
        <begin position="7"/>
        <end position="26"/>
    </location>
</feature>
<accession>A0A6C0LTF9</accession>
<feature type="domain" description="Phosphatidic acid phosphatase type 2/haloperoxidase" evidence="7">
    <location>
        <begin position="96"/>
        <end position="233"/>
    </location>
</feature>
<evidence type="ECO:0000256" key="4">
    <source>
        <dbReference type="ARBA" id="ARBA00022989"/>
    </source>
</evidence>
<keyword evidence="5 6" id="KW-0472">Membrane</keyword>
<evidence type="ECO:0000256" key="2">
    <source>
        <dbReference type="ARBA" id="ARBA00008816"/>
    </source>
</evidence>
<dbReference type="AlphaFoldDB" id="A0A6C0LTF9"/>
<feature type="transmembrane region" description="Helical" evidence="6">
    <location>
        <begin position="188"/>
        <end position="206"/>
    </location>
</feature>
<dbReference type="InterPro" id="IPR036938">
    <property type="entry name" value="PAP2/HPO_sf"/>
</dbReference>
<dbReference type="InterPro" id="IPR043216">
    <property type="entry name" value="PAP-like"/>
</dbReference>
<dbReference type="PANTHER" id="PTHR10165">
    <property type="entry name" value="LIPID PHOSPHATE PHOSPHATASE"/>
    <property type="match status" value="1"/>
</dbReference>
<comment type="similarity">
    <text evidence="2">Belongs to the PA-phosphatase related phosphoesterase family.</text>
</comment>
<dbReference type="GO" id="GO:0008195">
    <property type="term" value="F:phosphatidate phosphatase activity"/>
    <property type="evidence" value="ECO:0007669"/>
    <property type="project" value="TreeGrafter"/>
</dbReference>
<feature type="transmembrane region" description="Helical" evidence="6">
    <location>
        <begin position="149"/>
        <end position="167"/>
    </location>
</feature>
<feature type="transmembrane region" description="Helical" evidence="6">
    <location>
        <begin position="218"/>
        <end position="235"/>
    </location>
</feature>
<feature type="transmembrane region" description="Helical" evidence="6">
    <location>
        <begin position="97"/>
        <end position="114"/>
    </location>
</feature>
<dbReference type="Gene3D" id="1.20.144.10">
    <property type="entry name" value="Phosphatidic acid phosphatase type 2/haloperoxidase"/>
    <property type="match status" value="1"/>
</dbReference>
<dbReference type="EMBL" id="MN740560">
    <property type="protein sequence ID" value="QHU33703.1"/>
    <property type="molecule type" value="Genomic_DNA"/>
</dbReference>
<evidence type="ECO:0000313" key="8">
    <source>
        <dbReference type="EMBL" id="QHU33703.1"/>
    </source>
</evidence>
<reference evidence="8" key="1">
    <citation type="journal article" date="2020" name="Nature">
        <title>Giant virus diversity and host interactions through global metagenomics.</title>
        <authorList>
            <person name="Schulz F."/>
            <person name="Roux S."/>
            <person name="Paez-Espino D."/>
            <person name="Jungbluth S."/>
            <person name="Walsh D.A."/>
            <person name="Denef V.J."/>
            <person name="McMahon K.D."/>
            <person name="Konstantinidis K.T."/>
            <person name="Eloe-Fadrosh E.A."/>
            <person name="Kyrpides N.C."/>
            <person name="Woyke T."/>
        </authorList>
    </citation>
    <scope>NUCLEOTIDE SEQUENCE</scope>
    <source>
        <strain evidence="8">GVMAG-S-1016704-121</strain>
    </source>
</reference>
<protein>
    <recommendedName>
        <fullName evidence="7">Phosphatidic acid phosphatase type 2/haloperoxidase domain-containing protein</fullName>
    </recommendedName>
</protein>
<feature type="transmembrane region" description="Helical" evidence="6">
    <location>
        <begin position="63"/>
        <end position="85"/>
    </location>
</feature>
<dbReference type="SUPFAM" id="SSF48317">
    <property type="entry name" value="Acid phosphatase/Vanadium-dependent haloperoxidase"/>
    <property type="match status" value="1"/>
</dbReference>
<proteinExistence type="inferred from homology"/>